<comment type="similarity">
    <text evidence="2">Belongs to the bacterial solute-binding protein 8 family.</text>
</comment>
<dbReference type="InterPro" id="IPR051313">
    <property type="entry name" value="Bact_iron-sidero_bind"/>
</dbReference>
<keyword evidence="6" id="KW-1133">Transmembrane helix</keyword>
<comment type="subcellular location">
    <subcellularLocation>
        <location evidence="1">Cell envelope</location>
    </subcellularLocation>
</comment>
<dbReference type="PANTHER" id="PTHR30532">
    <property type="entry name" value="IRON III DICITRATE-BINDING PERIPLASMIC PROTEIN"/>
    <property type="match status" value="1"/>
</dbReference>
<evidence type="ECO:0000256" key="2">
    <source>
        <dbReference type="ARBA" id="ARBA00008814"/>
    </source>
</evidence>
<dbReference type="PANTHER" id="PTHR30532:SF1">
    <property type="entry name" value="IRON(3+)-HYDROXAMATE-BINDING PROTEIN FHUD"/>
    <property type="match status" value="1"/>
</dbReference>
<dbReference type="GO" id="GO:0030288">
    <property type="term" value="C:outer membrane-bounded periplasmic space"/>
    <property type="evidence" value="ECO:0007669"/>
    <property type="project" value="TreeGrafter"/>
</dbReference>
<accession>L9U7H7</accession>
<keyword evidence="6" id="KW-0812">Transmembrane</keyword>
<keyword evidence="4" id="KW-0408">Iron</keyword>
<dbReference type="PRINTS" id="PR01715">
    <property type="entry name" value="FERRIBNDNGPP"/>
</dbReference>
<dbReference type="Gene3D" id="3.40.50.1980">
    <property type="entry name" value="Nitrogenase molybdenum iron protein domain"/>
    <property type="match status" value="2"/>
</dbReference>
<organism evidence="8 9">
    <name type="scientific">Vreelandella titanicae BH1</name>
    <dbReference type="NCBI Taxonomy" id="1204738"/>
    <lineage>
        <taxon>Bacteria</taxon>
        <taxon>Pseudomonadati</taxon>
        <taxon>Pseudomonadota</taxon>
        <taxon>Gammaproteobacteria</taxon>
        <taxon>Oceanospirillales</taxon>
        <taxon>Halomonadaceae</taxon>
        <taxon>Vreelandella</taxon>
    </lineage>
</organism>
<keyword evidence="4" id="KW-0410">Iron transport</keyword>
<evidence type="ECO:0000259" key="7">
    <source>
        <dbReference type="PROSITE" id="PS50983"/>
    </source>
</evidence>
<feature type="transmembrane region" description="Helical" evidence="6">
    <location>
        <begin position="21"/>
        <end position="39"/>
    </location>
</feature>
<evidence type="ECO:0000256" key="3">
    <source>
        <dbReference type="ARBA" id="ARBA00022448"/>
    </source>
</evidence>
<keyword evidence="5" id="KW-0732">Signal</keyword>
<evidence type="ECO:0000256" key="5">
    <source>
        <dbReference type="ARBA" id="ARBA00022729"/>
    </source>
</evidence>
<dbReference type="EMBL" id="AOPO01000026">
    <property type="protein sequence ID" value="ELY20173.1"/>
    <property type="molecule type" value="Genomic_DNA"/>
</dbReference>
<dbReference type="Pfam" id="PF01497">
    <property type="entry name" value="Peripla_BP_2"/>
    <property type="match status" value="1"/>
</dbReference>
<name>L9U7H7_9GAMM</name>
<dbReference type="PROSITE" id="PS50983">
    <property type="entry name" value="FE_B12_PBP"/>
    <property type="match status" value="1"/>
</dbReference>
<dbReference type="PATRIC" id="fig|1204738.3.peg.4794"/>
<evidence type="ECO:0000256" key="4">
    <source>
        <dbReference type="ARBA" id="ARBA00022496"/>
    </source>
</evidence>
<dbReference type="SUPFAM" id="SSF53807">
    <property type="entry name" value="Helical backbone' metal receptor"/>
    <property type="match status" value="1"/>
</dbReference>
<keyword evidence="4" id="KW-0406">Ion transport</keyword>
<dbReference type="InterPro" id="IPR002491">
    <property type="entry name" value="ABC_transptr_periplasmic_BD"/>
</dbReference>
<proteinExistence type="inferred from homology"/>
<dbReference type="GO" id="GO:1901678">
    <property type="term" value="P:iron coordination entity transport"/>
    <property type="evidence" value="ECO:0007669"/>
    <property type="project" value="UniProtKB-ARBA"/>
</dbReference>
<sequence>MVCNHLLRLMKERVMIFELITIYRILFKTIIAFFVFSGIHSTETQASTSSAVAAFDFPIAETLIELGVSPVMVKQRSSFNFWTGNTYESSYVIETGLPGPNMELLQKVSPSRILLAPWQTSQKTRLSSVAPVNIVHSYPYTGEDDVWEHLLIFTYELGELVDQQQQANHLVQAAKNRLNSLRERVEKDCTPMLYVQLLDERHVRVFGENSMLNAVSQQLGLSNAWQGETNQWGYTQVSVENLFDIEARLVIIRSYNSAGIEEQIARTALWHYLPSVQRGDVVVLPSTFWIAGGLPSALRFAESLIEALEEPTTP</sequence>
<reference evidence="8 9" key="1">
    <citation type="journal article" date="2013" name="Genome Announc.">
        <title>Draft Genome of the Marine Gammaproteobacterium Halomonas titanicae.</title>
        <authorList>
            <person name="Sanchez-Porro C."/>
            <person name="de la Haba R.R."/>
            <person name="Cruz-Hernandez N."/>
            <person name="Gonzalez J.M."/>
            <person name="Reyes-Guirao C."/>
            <person name="Navarro-Sampedro L."/>
            <person name="Carballo M."/>
            <person name="Ventosa A."/>
        </authorList>
    </citation>
    <scope>NUCLEOTIDE SEQUENCE [LARGE SCALE GENOMIC DNA]</scope>
    <source>
        <strain evidence="8 9">BH1</strain>
    </source>
</reference>
<feature type="domain" description="Fe/B12 periplasmic-binding" evidence="7">
    <location>
        <begin position="51"/>
        <end position="312"/>
    </location>
</feature>
<evidence type="ECO:0000256" key="1">
    <source>
        <dbReference type="ARBA" id="ARBA00004196"/>
    </source>
</evidence>
<evidence type="ECO:0000313" key="8">
    <source>
        <dbReference type="EMBL" id="ELY20173.1"/>
    </source>
</evidence>
<evidence type="ECO:0000256" key="6">
    <source>
        <dbReference type="SAM" id="Phobius"/>
    </source>
</evidence>
<comment type="caution">
    <text evidence="8">The sequence shown here is derived from an EMBL/GenBank/DDBJ whole genome shotgun (WGS) entry which is preliminary data.</text>
</comment>
<dbReference type="AlphaFoldDB" id="L9U7H7"/>
<keyword evidence="6" id="KW-0472">Membrane</keyword>
<dbReference type="Proteomes" id="UP000011651">
    <property type="component" value="Unassembled WGS sequence"/>
</dbReference>
<evidence type="ECO:0000313" key="9">
    <source>
        <dbReference type="Proteomes" id="UP000011651"/>
    </source>
</evidence>
<protein>
    <submittedName>
        <fullName evidence="8">ABC transporter, periplasmic binding protein</fullName>
    </submittedName>
</protein>
<gene>
    <name evidence="8" type="ORF">HALTITAN_3196</name>
</gene>
<keyword evidence="3" id="KW-0813">Transport</keyword>